<dbReference type="AlphaFoldDB" id="A0A1I6WEB5"/>
<accession>A0A1I6WEB5</accession>
<keyword evidence="3" id="KW-1185">Reference proteome</keyword>
<gene>
    <name evidence="2" type="ORF">SAMN04488050_11924</name>
</gene>
<dbReference type="STRING" id="311180.SAMN04488050_11924"/>
<protein>
    <submittedName>
        <fullName evidence="2">Uncharacterized protein</fullName>
    </submittedName>
</protein>
<feature type="transmembrane region" description="Helical" evidence="1">
    <location>
        <begin position="388"/>
        <end position="408"/>
    </location>
</feature>
<feature type="transmembrane region" description="Helical" evidence="1">
    <location>
        <begin position="147"/>
        <end position="168"/>
    </location>
</feature>
<feature type="transmembrane region" description="Helical" evidence="1">
    <location>
        <begin position="328"/>
        <end position="344"/>
    </location>
</feature>
<feature type="transmembrane region" description="Helical" evidence="1">
    <location>
        <begin position="294"/>
        <end position="316"/>
    </location>
</feature>
<evidence type="ECO:0000313" key="2">
    <source>
        <dbReference type="EMBL" id="SFT24330.1"/>
    </source>
</evidence>
<feature type="transmembrane region" description="Helical" evidence="1">
    <location>
        <begin position="114"/>
        <end position="135"/>
    </location>
</feature>
<feature type="transmembrane region" description="Helical" evidence="1">
    <location>
        <begin position="36"/>
        <end position="60"/>
    </location>
</feature>
<proteinExistence type="predicted"/>
<keyword evidence="1" id="KW-0812">Transmembrane</keyword>
<organism evidence="2 3">
    <name type="scientific">Alloyangia pacifica</name>
    <dbReference type="NCBI Taxonomy" id="311180"/>
    <lineage>
        <taxon>Bacteria</taxon>
        <taxon>Pseudomonadati</taxon>
        <taxon>Pseudomonadota</taxon>
        <taxon>Alphaproteobacteria</taxon>
        <taxon>Rhodobacterales</taxon>
        <taxon>Roseobacteraceae</taxon>
        <taxon>Alloyangia</taxon>
    </lineage>
</organism>
<evidence type="ECO:0000256" key="1">
    <source>
        <dbReference type="SAM" id="Phobius"/>
    </source>
</evidence>
<evidence type="ECO:0000313" key="3">
    <source>
        <dbReference type="Proteomes" id="UP000199392"/>
    </source>
</evidence>
<keyword evidence="1" id="KW-0472">Membrane</keyword>
<sequence length="575" mass="62573">MTSGFFDQSRAAGGLSEARSCSGGQSNERRIVLLDWVAALALTAVGAALASFLAGGLPAIGIDDAAITRSYAENLANGLGYVYNAGGERVEGSTSFLWTMMVAFLYWLTPEPEILVLLLAGLMTAFAVFNVFQLCRALSERLRASPQISVAALWVALLGSPGYFLWSVWSMMEVALWSCMVMLLVRQLIGCVEAGPKSGAALSFGTLVPAIALPLSRPEGVAVSVGIIALGTLLDRRLRLPGLILMSASLSAFAAVTLFRIWYFGQPFPNTFYAKVSSDRMQDLIDGLKYANRFVLRAPFVEVFIVAWVAAATWGIQRAYKGVPGSRGLLVGAAAVFGFLAIYACLGGDHFALWRFYQPVVPLVPVAFAIGIALLFRILPLGAAARTGTLSISIVAAATYVLIGSMQYRVNRFDVTKEFRLNQQGIEFGTYLNEVSPRPSIGVGPAGGIALGYDGYIYDLLGLNWVEMAHANPVKVGMRNHASFDKPTFWQYSPDVIANFNRPCTEGGTQQYWASNDDAFGGLFGDAEFRRRYRPVLFRQQSKCWPGFATPEWLEMATHDPSLTVMEWSDIVILR</sequence>
<dbReference type="OrthoDB" id="5498145at2"/>
<dbReference type="RefSeq" id="WP_092430511.1">
    <property type="nucleotide sequence ID" value="NZ_FNCL01000020.1"/>
</dbReference>
<dbReference type="Proteomes" id="UP000199392">
    <property type="component" value="Unassembled WGS sequence"/>
</dbReference>
<feature type="transmembrane region" description="Helical" evidence="1">
    <location>
        <begin position="356"/>
        <end position="376"/>
    </location>
</feature>
<name>A0A1I6WEB5_9RHOB</name>
<keyword evidence="1" id="KW-1133">Transmembrane helix</keyword>
<feature type="transmembrane region" description="Helical" evidence="1">
    <location>
        <begin position="243"/>
        <end position="263"/>
    </location>
</feature>
<dbReference type="EMBL" id="FOZW01000019">
    <property type="protein sequence ID" value="SFT24330.1"/>
    <property type="molecule type" value="Genomic_DNA"/>
</dbReference>
<reference evidence="3" key="1">
    <citation type="submission" date="2016-10" db="EMBL/GenBank/DDBJ databases">
        <authorList>
            <person name="Varghese N."/>
            <person name="Submissions S."/>
        </authorList>
    </citation>
    <scope>NUCLEOTIDE SEQUENCE [LARGE SCALE GENOMIC DNA]</scope>
    <source>
        <strain evidence="3">DSM 26894</strain>
    </source>
</reference>